<keyword evidence="1" id="KW-1133">Transmembrane helix</keyword>
<keyword evidence="3" id="KW-1185">Reference proteome</keyword>
<dbReference type="Proteomes" id="UP000297776">
    <property type="component" value="Unassembled WGS sequence"/>
</dbReference>
<dbReference type="EMBL" id="SORX01000004">
    <property type="protein sequence ID" value="TFE01512.1"/>
    <property type="molecule type" value="Genomic_DNA"/>
</dbReference>
<feature type="transmembrane region" description="Helical" evidence="1">
    <location>
        <begin position="6"/>
        <end position="23"/>
    </location>
</feature>
<evidence type="ECO:0000313" key="2">
    <source>
        <dbReference type="EMBL" id="TFE01512.1"/>
    </source>
</evidence>
<keyword evidence="1" id="KW-0812">Transmembrane</keyword>
<gene>
    <name evidence="2" type="ORF">E2626_08030</name>
</gene>
<keyword evidence="1" id="KW-0472">Membrane</keyword>
<protein>
    <submittedName>
        <fullName evidence="2">Uncharacterized protein</fullName>
    </submittedName>
</protein>
<dbReference type="AlphaFoldDB" id="A0A4Y8LFG1"/>
<dbReference type="OrthoDB" id="2429101at2"/>
<comment type="caution">
    <text evidence="2">The sequence shown here is derived from an EMBL/GenBank/DDBJ whole genome shotgun (WGS) entry which is preliminary data.</text>
</comment>
<dbReference type="RefSeq" id="WP_134381230.1">
    <property type="nucleotide sequence ID" value="NZ_SORX01000004.1"/>
</dbReference>
<sequence>MDLLLWFTIVFVVIGFIVLIVLSKSMKDRVKFLKSNPDGEGSEKEAKTVIRFIWTAVAFGVVSMALVVTWFSGNA</sequence>
<feature type="transmembrane region" description="Helical" evidence="1">
    <location>
        <begin position="52"/>
        <end position="72"/>
    </location>
</feature>
<accession>A0A4Y8LFG1</accession>
<proteinExistence type="predicted"/>
<evidence type="ECO:0000256" key="1">
    <source>
        <dbReference type="SAM" id="Phobius"/>
    </source>
</evidence>
<name>A0A4Y8LFG1_9BACL</name>
<organism evidence="2 3">
    <name type="scientific">Jeotgalibacillus salarius</name>
    <dbReference type="NCBI Taxonomy" id="546023"/>
    <lineage>
        <taxon>Bacteria</taxon>
        <taxon>Bacillati</taxon>
        <taxon>Bacillota</taxon>
        <taxon>Bacilli</taxon>
        <taxon>Bacillales</taxon>
        <taxon>Caryophanaceae</taxon>
        <taxon>Jeotgalibacillus</taxon>
    </lineage>
</organism>
<evidence type="ECO:0000313" key="3">
    <source>
        <dbReference type="Proteomes" id="UP000297776"/>
    </source>
</evidence>
<reference evidence="2 3" key="1">
    <citation type="submission" date="2019-03" db="EMBL/GenBank/DDBJ databases">
        <authorList>
            <person name="Yang Y."/>
        </authorList>
    </citation>
    <scope>NUCLEOTIDE SEQUENCE [LARGE SCALE GENOMIC DNA]</scope>
    <source>
        <strain evidence="2 3">ASL-1</strain>
    </source>
</reference>